<name>A0A5Q3QC94_9PSEU</name>
<organism evidence="2 3">
    <name type="scientific">Allosaccharopolyspora coralli</name>
    <dbReference type="NCBI Taxonomy" id="2665642"/>
    <lineage>
        <taxon>Bacteria</taxon>
        <taxon>Bacillati</taxon>
        <taxon>Actinomycetota</taxon>
        <taxon>Actinomycetes</taxon>
        <taxon>Pseudonocardiales</taxon>
        <taxon>Pseudonocardiaceae</taxon>
        <taxon>Allosaccharopolyspora</taxon>
    </lineage>
</organism>
<dbReference type="Proteomes" id="UP000371041">
    <property type="component" value="Chromosome"/>
</dbReference>
<evidence type="ECO:0000313" key="3">
    <source>
        <dbReference type="Proteomes" id="UP000371041"/>
    </source>
</evidence>
<gene>
    <name evidence="2" type="ORF">GIY23_06090</name>
</gene>
<keyword evidence="3" id="KW-1185">Reference proteome</keyword>
<reference evidence="3" key="1">
    <citation type="submission" date="2019-11" db="EMBL/GenBank/DDBJ databases">
        <title>The complete genome sequence of Saccharopolyspora sp. E2A.</title>
        <authorList>
            <person name="Zhang G."/>
        </authorList>
    </citation>
    <scope>NUCLEOTIDE SEQUENCE [LARGE SCALE GENOMIC DNA]</scope>
    <source>
        <strain evidence="3">E2A</strain>
    </source>
</reference>
<accession>A0A5Q3QC94</accession>
<proteinExistence type="predicted"/>
<sequence length="182" mass="18199">MAAVALGLSGCGTQIAGHPEPAAGFGAPDETAASATSNASPVPPPTIPQPRGTDIDPCVLFAPEDLTAVGEPVGPPRPDDPGPGICTHGLRFEQNAAAAGFGVPFAEAAARQPGGTATAIEGHSTWLYCEKREVYQTCAATTAVREDSTLVTLLSLHGASAADTAEALHGLTGAALRKLPPG</sequence>
<feature type="region of interest" description="Disordered" evidence="1">
    <location>
        <begin position="15"/>
        <end position="51"/>
    </location>
</feature>
<protein>
    <submittedName>
        <fullName evidence="2">DUF3558 domain-containing protein</fullName>
    </submittedName>
</protein>
<dbReference type="AlphaFoldDB" id="A0A5Q3QC94"/>
<evidence type="ECO:0000256" key="1">
    <source>
        <dbReference type="SAM" id="MobiDB-lite"/>
    </source>
</evidence>
<dbReference type="KEGG" id="sace:GIY23_06090"/>
<evidence type="ECO:0000313" key="2">
    <source>
        <dbReference type="EMBL" id="QGK72082.1"/>
    </source>
</evidence>
<dbReference type="EMBL" id="CP045929">
    <property type="protein sequence ID" value="QGK72082.1"/>
    <property type="molecule type" value="Genomic_DNA"/>
</dbReference>